<organism evidence="1 2">
    <name type="scientific">Adlercreutzia equolifaciens subsp. celatus DSM 18785</name>
    <dbReference type="NCBI Taxonomy" id="1121021"/>
    <lineage>
        <taxon>Bacteria</taxon>
        <taxon>Bacillati</taxon>
        <taxon>Actinomycetota</taxon>
        <taxon>Coriobacteriia</taxon>
        <taxon>Eggerthellales</taxon>
        <taxon>Eggerthellaceae</taxon>
        <taxon>Adlercreutzia</taxon>
    </lineage>
</organism>
<evidence type="ECO:0008006" key="3">
    <source>
        <dbReference type="Google" id="ProtNLM"/>
    </source>
</evidence>
<evidence type="ECO:0000313" key="1">
    <source>
        <dbReference type="EMBL" id="RNL37931.1"/>
    </source>
</evidence>
<reference evidence="1 2" key="1">
    <citation type="journal article" date="2019" name="Microbiol. Resour. Announc.">
        <title>Draft Genome Sequences of Type Strains of Gordonibacter faecihominis, Paraeggerthella hongkongensis, Parvibacter caecicola,Slackia equolifaciens, Slackia faecicanis, and Slackia isoflavoniconvertens.</title>
        <authorList>
            <person name="Danylec N."/>
            <person name="Stoll D.A."/>
            <person name="Dotsch A."/>
            <person name="Huch M."/>
        </authorList>
    </citation>
    <scope>NUCLEOTIDE SEQUENCE [LARGE SCALE GENOMIC DNA]</scope>
    <source>
        <strain evidence="1 2">DSM 18785</strain>
    </source>
</reference>
<dbReference type="Pfam" id="PF14354">
    <property type="entry name" value="Lar_restr_allev"/>
    <property type="match status" value="1"/>
</dbReference>
<comment type="caution">
    <text evidence="1">The sequence shown here is derived from an EMBL/GenBank/DDBJ whole genome shotgun (WGS) entry which is preliminary data.</text>
</comment>
<gene>
    <name evidence="1" type="ORF">DMP10_06615</name>
</gene>
<dbReference type="RefSeq" id="WP_117284404.1">
    <property type="nucleotide sequence ID" value="NZ_JAMTCE010000006.1"/>
</dbReference>
<evidence type="ECO:0000313" key="2">
    <source>
        <dbReference type="Proteomes" id="UP000278327"/>
    </source>
</evidence>
<accession>A0A3N0ASS2</accession>
<dbReference type="EMBL" id="QICA01000009">
    <property type="protein sequence ID" value="RNL37931.1"/>
    <property type="molecule type" value="Genomic_DNA"/>
</dbReference>
<dbReference type="AlphaFoldDB" id="A0A3N0ASS2"/>
<keyword evidence="2" id="KW-1185">Reference proteome</keyword>
<dbReference type="Proteomes" id="UP000278327">
    <property type="component" value="Unassembled WGS sequence"/>
</dbReference>
<sequence>MSNASRSSNDLKPCPFCGGNAEIREGSSTKPYIRCNRCGCRTGSSRYRGNLAKAWNARSAVTDEQFSLAVHNGEAWQVVRECRIEWRGQVFETESSIDCDGEYYCTACNDDLPSWAETAWDDYQAARFDGEPPFRCCPNCGAKVAG</sequence>
<proteinExistence type="predicted"/>
<name>A0A3N0ASS2_9ACTN</name>
<protein>
    <recommendedName>
        <fullName evidence="3">Restriction alleviation protein, Lar family</fullName>
    </recommendedName>
</protein>